<protein>
    <submittedName>
        <fullName evidence="1">Uncharacterized protein</fullName>
    </submittedName>
</protein>
<keyword evidence="2" id="KW-1185">Reference proteome</keyword>
<dbReference type="Proteomes" id="UP000287372">
    <property type="component" value="Segment"/>
</dbReference>
<sequence length="150" mass="16079">MNATAKIAKTATAPCACSLVVAIDAAGRETRTGCTATTRRTFAPGHDARLKGFLIRAGRENLHVREVGRGVAHETTAAKFAERYGFGHMVREGIARTKAPRKAKAQAPAKVVGKVGRWTYEGTVTAGGKIFTYTDRQGRTLMAEKFTIVG</sequence>
<proteinExistence type="predicted"/>
<reference evidence="1 2" key="1">
    <citation type="submission" date="2018-12" db="EMBL/GenBank/DDBJ databases">
        <authorList>
            <person name="Lieu J.K."/>
            <person name="Tian C.Z."/>
            <person name="Hsaio W.J."/>
            <person name="Shaffer C.D."/>
            <person name="Weston-Hafer K.A."/>
            <person name="Russell D.A."/>
            <person name="Pope W.H."/>
            <person name="Jacobs-Sera D."/>
            <person name="Hendrix R.W."/>
            <person name="Hatfull G.F."/>
        </authorList>
    </citation>
    <scope>NUCLEOTIDE SEQUENCE [LARGE SCALE GENOMIC DNA]</scope>
</reference>
<dbReference type="GeneID" id="55009886"/>
<name>A0A3S9U8V1_9CAUD</name>
<dbReference type="KEGG" id="vg:55009886"/>
<evidence type="ECO:0000313" key="2">
    <source>
        <dbReference type="Proteomes" id="UP000287372"/>
    </source>
</evidence>
<accession>A0A3S9U8V1</accession>
<dbReference type="EMBL" id="MK279841">
    <property type="protein sequence ID" value="AZS06747.1"/>
    <property type="molecule type" value="Genomic_DNA"/>
</dbReference>
<organism evidence="1 2">
    <name type="scientific">Streptomyces phage Hiyaa</name>
    <dbReference type="NCBI Taxonomy" id="2499072"/>
    <lineage>
        <taxon>Viruses</taxon>
        <taxon>Duplodnaviria</taxon>
        <taxon>Heunggongvirae</taxon>
        <taxon>Uroviricota</taxon>
        <taxon>Caudoviricetes</taxon>
        <taxon>Hiyaavirus</taxon>
        <taxon>Hiyaavirus hiyaa</taxon>
    </lineage>
</organism>
<evidence type="ECO:0000313" key="1">
    <source>
        <dbReference type="EMBL" id="AZS06747.1"/>
    </source>
</evidence>
<dbReference type="RefSeq" id="YP_009818543.1">
    <property type="nucleotide sequence ID" value="NC_048139.1"/>
</dbReference>
<gene>
    <name evidence="1" type="primary">108</name>
    <name evidence="1" type="ORF">SEA_HIYAA_108</name>
</gene>